<evidence type="ECO:0000313" key="3">
    <source>
        <dbReference type="Proteomes" id="UP000271098"/>
    </source>
</evidence>
<proteinExistence type="predicted"/>
<feature type="region of interest" description="Disordered" evidence="1">
    <location>
        <begin position="1"/>
        <end position="213"/>
    </location>
</feature>
<name>A0A183EHN1_9BILA</name>
<feature type="region of interest" description="Disordered" evidence="1">
    <location>
        <begin position="261"/>
        <end position="316"/>
    </location>
</feature>
<protein>
    <submittedName>
        <fullName evidence="4">Cilia- and flagella-associated protein 251-like</fullName>
    </submittedName>
</protein>
<reference evidence="2 3" key="2">
    <citation type="submission" date="2018-11" db="EMBL/GenBank/DDBJ databases">
        <authorList>
            <consortium name="Pathogen Informatics"/>
        </authorList>
    </citation>
    <scope>NUCLEOTIDE SEQUENCE [LARGE SCALE GENOMIC DNA]</scope>
</reference>
<keyword evidence="3" id="KW-1185">Reference proteome</keyword>
<feature type="compositionally biased region" description="Acidic residues" evidence="1">
    <location>
        <begin position="100"/>
        <end position="121"/>
    </location>
</feature>
<gene>
    <name evidence="2" type="ORF">GPUH_LOCUS20472</name>
</gene>
<dbReference type="Proteomes" id="UP000271098">
    <property type="component" value="Unassembled WGS sequence"/>
</dbReference>
<reference evidence="4" key="1">
    <citation type="submission" date="2016-06" db="UniProtKB">
        <authorList>
            <consortium name="WormBaseParasite"/>
        </authorList>
    </citation>
    <scope>IDENTIFICATION</scope>
</reference>
<dbReference type="AlphaFoldDB" id="A0A183EHN1"/>
<evidence type="ECO:0000313" key="2">
    <source>
        <dbReference type="EMBL" id="VDN36125.1"/>
    </source>
</evidence>
<feature type="compositionally biased region" description="Basic and acidic residues" evidence="1">
    <location>
        <begin position="1"/>
        <end position="32"/>
    </location>
</feature>
<feature type="compositionally biased region" description="Polar residues" evidence="1">
    <location>
        <begin position="290"/>
        <end position="308"/>
    </location>
</feature>
<feature type="compositionally biased region" description="Basic residues" evidence="1">
    <location>
        <begin position="170"/>
        <end position="184"/>
    </location>
</feature>
<evidence type="ECO:0000256" key="1">
    <source>
        <dbReference type="SAM" id="MobiDB-lite"/>
    </source>
</evidence>
<accession>A0A183EHN1</accession>
<dbReference type="EMBL" id="UYRT01090494">
    <property type="protein sequence ID" value="VDN36125.1"/>
    <property type="molecule type" value="Genomic_DNA"/>
</dbReference>
<dbReference type="WBParaSite" id="GPUH_0002049701-mRNA-1">
    <property type="protein sequence ID" value="GPUH_0002049701-mRNA-1"/>
    <property type="gene ID" value="GPUH_0002049701"/>
</dbReference>
<feature type="compositionally biased region" description="Basic and acidic residues" evidence="1">
    <location>
        <begin position="78"/>
        <end position="97"/>
    </location>
</feature>
<evidence type="ECO:0000313" key="4">
    <source>
        <dbReference type="WBParaSite" id="GPUH_0002049701-mRNA-1"/>
    </source>
</evidence>
<organism evidence="4">
    <name type="scientific">Gongylonema pulchrum</name>
    <dbReference type="NCBI Taxonomy" id="637853"/>
    <lineage>
        <taxon>Eukaryota</taxon>
        <taxon>Metazoa</taxon>
        <taxon>Ecdysozoa</taxon>
        <taxon>Nematoda</taxon>
        <taxon>Chromadorea</taxon>
        <taxon>Rhabditida</taxon>
        <taxon>Spirurina</taxon>
        <taxon>Spiruromorpha</taxon>
        <taxon>Spiruroidea</taxon>
        <taxon>Gongylonematidae</taxon>
        <taxon>Gongylonema</taxon>
    </lineage>
</organism>
<sequence>MDRDVQVEEGSKVEDETDKEKKGTEKEAKENPTMDEEAGGGEENRADRVENGAGGDSTKMEIGMTEEKKGAGTNAEQNRTEEGGRMEDGTTTEKEGAAMEMEEDSGMGGEDAGEEENEADREENKAGGEGTKEGHICEGENGAEIEGGKAEGDQSETGGTKGTEEEKSKGGKTGRKRSKKGRRSSKSETSTAEMDAKERNAAEGGSDSGKDEGTYIVEKILAERYNKRKKSCDSLIKEFRAQQREKWENKRRALWKELMHPGSKGAAPAAAESKENSSTPPAADCAVNRSCETPDSTHSAQTACTVTTRSRKRPASCTADLAEKYSITFSNENEDDDNDESPPTQSLLHFFFRF</sequence>
<feature type="compositionally biased region" description="Basic and acidic residues" evidence="1">
    <location>
        <begin position="122"/>
        <end position="138"/>
    </location>
</feature>